<comment type="similarity">
    <text evidence="2 5">Belongs to the RecX family.</text>
</comment>
<reference evidence="8" key="1">
    <citation type="submission" date="2015-07" db="EMBL/GenBank/DDBJ databases">
        <title>Draft Genome Sequences of Anaerolinea thermolimosa IMO-1, Bellilinea caldifistulae GOMI-1, Leptolinea tardivitalis YMTK-2, Levilinea saccharolytica KIBI-1,Longilinea arvoryzae KOME-1, Previously Described as Members of the Anaerolineaceae (Chloroflexi).</title>
        <authorList>
            <person name="Sekiguchi Y."/>
            <person name="Ohashi A."/>
            <person name="Matsuura N."/>
            <person name="Tourlousse M.D."/>
        </authorList>
    </citation>
    <scope>NUCLEOTIDE SEQUENCE [LARGE SCALE GENOMIC DNA]</scope>
    <source>
        <strain evidence="8">KOME-1</strain>
    </source>
</reference>
<evidence type="ECO:0000259" key="7">
    <source>
        <dbReference type="Pfam" id="PF21982"/>
    </source>
</evidence>
<dbReference type="Proteomes" id="UP000055060">
    <property type="component" value="Unassembled WGS sequence"/>
</dbReference>
<comment type="function">
    <text evidence="5">Modulates RecA activity.</text>
</comment>
<keyword evidence="9" id="KW-1185">Reference proteome</keyword>
<dbReference type="InterPro" id="IPR003783">
    <property type="entry name" value="Regulatory_RecX"/>
</dbReference>
<keyword evidence="4 5" id="KW-0963">Cytoplasm</keyword>
<organism evidence="8">
    <name type="scientific">Longilinea arvoryzae</name>
    <dbReference type="NCBI Taxonomy" id="360412"/>
    <lineage>
        <taxon>Bacteria</taxon>
        <taxon>Bacillati</taxon>
        <taxon>Chloroflexota</taxon>
        <taxon>Anaerolineae</taxon>
        <taxon>Anaerolineales</taxon>
        <taxon>Anaerolineaceae</taxon>
        <taxon>Longilinea</taxon>
    </lineage>
</organism>
<dbReference type="Gene3D" id="1.10.10.10">
    <property type="entry name" value="Winged helix-like DNA-binding domain superfamily/Winged helix DNA-binding domain"/>
    <property type="match status" value="2"/>
</dbReference>
<dbReference type="RefSeq" id="WP_075074422.1">
    <property type="nucleotide sequence ID" value="NZ_DF967972.1"/>
</dbReference>
<dbReference type="STRING" id="360412.LARV_03020"/>
<comment type="subcellular location">
    <subcellularLocation>
        <location evidence="1 5">Cytoplasm</location>
    </subcellularLocation>
</comment>
<dbReference type="PANTHER" id="PTHR33602:SF1">
    <property type="entry name" value="REGULATORY PROTEIN RECX FAMILY PROTEIN"/>
    <property type="match status" value="1"/>
</dbReference>
<sequence length="217" mass="24905">MDHKITALKAQKRNPNRINVYLDGEFAFGLARIVAAWLQIGQSINDEKILTLQSQDTIEVAYQKALHFLSYRQRSEDEIRRKMQTAGFDEEIANIVLGRLRETGMVSDSAFARGWVENRAASRPRSRRALAIELRRKGISEEDISNALAETDDESDLAYRAGVRYANRLSQADWDTFRERLTAFLGRRGFSYGTIVPQVRKIWVEIHSRQSDQPDSD</sequence>
<feature type="domain" description="RecX first three-helical" evidence="7">
    <location>
        <begin position="61"/>
        <end position="100"/>
    </location>
</feature>
<feature type="domain" description="RecX second three-helical" evidence="6">
    <location>
        <begin position="107"/>
        <end position="148"/>
    </location>
</feature>
<dbReference type="Pfam" id="PF21982">
    <property type="entry name" value="RecX_HTH1"/>
    <property type="match status" value="1"/>
</dbReference>
<evidence type="ECO:0000256" key="3">
    <source>
        <dbReference type="ARBA" id="ARBA00018111"/>
    </source>
</evidence>
<proteinExistence type="inferred from homology"/>
<dbReference type="AlphaFoldDB" id="A0A0S7BJC3"/>
<dbReference type="InterPro" id="IPR053926">
    <property type="entry name" value="RecX_HTH_1st"/>
</dbReference>
<evidence type="ECO:0000256" key="1">
    <source>
        <dbReference type="ARBA" id="ARBA00004496"/>
    </source>
</evidence>
<gene>
    <name evidence="5" type="primary">recX</name>
    <name evidence="8" type="ORF">LARV_03020</name>
</gene>
<dbReference type="HAMAP" id="MF_01114">
    <property type="entry name" value="RecX"/>
    <property type="match status" value="1"/>
</dbReference>
<evidence type="ECO:0000259" key="6">
    <source>
        <dbReference type="Pfam" id="PF02631"/>
    </source>
</evidence>
<evidence type="ECO:0000313" key="8">
    <source>
        <dbReference type="EMBL" id="GAP15236.1"/>
    </source>
</evidence>
<dbReference type="OrthoDB" id="5421057at2"/>
<evidence type="ECO:0000256" key="5">
    <source>
        <dbReference type="HAMAP-Rule" id="MF_01114"/>
    </source>
</evidence>
<evidence type="ECO:0000256" key="2">
    <source>
        <dbReference type="ARBA" id="ARBA00009695"/>
    </source>
</evidence>
<dbReference type="InterPro" id="IPR036388">
    <property type="entry name" value="WH-like_DNA-bd_sf"/>
</dbReference>
<protein>
    <recommendedName>
        <fullName evidence="3 5">Regulatory protein RecX</fullName>
    </recommendedName>
</protein>
<evidence type="ECO:0000313" key="9">
    <source>
        <dbReference type="Proteomes" id="UP000055060"/>
    </source>
</evidence>
<dbReference type="PANTHER" id="PTHR33602">
    <property type="entry name" value="REGULATORY PROTEIN RECX FAMILY PROTEIN"/>
    <property type="match status" value="1"/>
</dbReference>
<dbReference type="Pfam" id="PF02631">
    <property type="entry name" value="RecX_HTH2"/>
    <property type="match status" value="1"/>
</dbReference>
<accession>A0A0S7BJC3</accession>
<dbReference type="InterPro" id="IPR053924">
    <property type="entry name" value="RecX_HTH_2nd"/>
</dbReference>
<name>A0A0S7BJC3_9CHLR</name>
<dbReference type="EMBL" id="DF967972">
    <property type="protein sequence ID" value="GAP15236.1"/>
    <property type="molecule type" value="Genomic_DNA"/>
</dbReference>
<dbReference type="GO" id="GO:0006282">
    <property type="term" value="P:regulation of DNA repair"/>
    <property type="evidence" value="ECO:0007669"/>
    <property type="project" value="UniProtKB-UniRule"/>
</dbReference>
<evidence type="ECO:0000256" key="4">
    <source>
        <dbReference type="ARBA" id="ARBA00022490"/>
    </source>
</evidence>
<dbReference type="GO" id="GO:0005737">
    <property type="term" value="C:cytoplasm"/>
    <property type="evidence" value="ECO:0007669"/>
    <property type="project" value="UniProtKB-SubCell"/>
</dbReference>